<evidence type="ECO:0000313" key="6">
    <source>
        <dbReference type="EMBL" id="MQY28400.1"/>
    </source>
</evidence>
<reference evidence="6 7" key="1">
    <citation type="submission" date="2019-10" db="EMBL/GenBank/DDBJ databases">
        <title>Nocardia macrotermitis sp. nov. and Nocardia aurantia sp. nov., isolated from the gut of fungus growing-termite Macrotermes natalensis.</title>
        <authorList>
            <person name="Benndorf R."/>
            <person name="Schwitalla J."/>
            <person name="Martin K."/>
            <person name="De Beer W."/>
            <person name="Kaster A.-K."/>
            <person name="Vollmers J."/>
            <person name="Poulsen M."/>
            <person name="Beemelmanns C."/>
        </authorList>
    </citation>
    <scope>NUCLEOTIDE SEQUENCE [LARGE SCALE GENOMIC DNA]</scope>
    <source>
        <strain evidence="6 7">RB56</strain>
    </source>
</reference>
<accession>A0A7K0DRJ7</accession>
<keyword evidence="2 5" id="KW-0812">Transmembrane</keyword>
<feature type="transmembrane region" description="Helical" evidence="5">
    <location>
        <begin position="100"/>
        <end position="118"/>
    </location>
</feature>
<gene>
    <name evidence="6" type="ORF">NRB56_39840</name>
</gene>
<evidence type="ECO:0000256" key="3">
    <source>
        <dbReference type="ARBA" id="ARBA00022989"/>
    </source>
</evidence>
<evidence type="ECO:0000256" key="1">
    <source>
        <dbReference type="ARBA" id="ARBA00004141"/>
    </source>
</evidence>
<organism evidence="6 7">
    <name type="scientific">Nocardia aurantia</name>
    <dbReference type="NCBI Taxonomy" id="2585199"/>
    <lineage>
        <taxon>Bacteria</taxon>
        <taxon>Bacillati</taxon>
        <taxon>Actinomycetota</taxon>
        <taxon>Actinomycetes</taxon>
        <taxon>Mycobacteriales</taxon>
        <taxon>Nocardiaceae</taxon>
        <taxon>Nocardia</taxon>
    </lineage>
</organism>
<evidence type="ECO:0000256" key="5">
    <source>
        <dbReference type="SAM" id="Phobius"/>
    </source>
</evidence>
<keyword evidence="3 5" id="KW-1133">Transmembrane helix</keyword>
<comment type="caution">
    <text evidence="6">The sequence shown here is derived from an EMBL/GenBank/DDBJ whole genome shotgun (WGS) entry which is preliminary data.</text>
</comment>
<dbReference type="EMBL" id="WEGI01000008">
    <property type="protein sequence ID" value="MQY28400.1"/>
    <property type="molecule type" value="Genomic_DNA"/>
</dbReference>
<dbReference type="InterPro" id="IPR032808">
    <property type="entry name" value="DoxX"/>
</dbReference>
<dbReference type="AlphaFoldDB" id="A0A7K0DRJ7"/>
<evidence type="ECO:0000256" key="2">
    <source>
        <dbReference type="ARBA" id="ARBA00022692"/>
    </source>
</evidence>
<evidence type="ECO:0000313" key="7">
    <source>
        <dbReference type="Proteomes" id="UP000431401"/>
    </source>
</evidence>
<keyword evidence="4 5" id="KW-0472">Membrane</keyword>
<name>A0A7K0DRJ7_9NOCA</name>
<dbReference type="Pfam" id="PF13564">
    <property type="entry name" value="DoxX_2"/>
    <property type="match status" value="1"/>
</dbReference>
<feature type="transmembrane region" description="Helical" evidence="5">
    <location>
        <begin position="64"/>
        <end position="88"/>
    </location>
</feature>
<evidence type="ECO:0008006" key="8">
    <source>
        <dbReference type="Google" id="ProtNLM"/>
    </source>
</evidence>
<keyword evidence="7" id="KW-1185">Reference proteome</keyword>
<sequence>MNVALWVVAGVLAVMFGMAGVMKSTQPKEKLSGKLPWVEDVSLPTVRLIGVSELLGGLGLILPAWTGIAPILTPIAATGLAVIMALAAVTHARRKEYPAIVFNLVLLAAAVFVAWGRFGPYSY</sequence>
<proteinExistence type="predicted"/>
<dbReference type="GO" id="GO:0016020">
    <property type="term" value="C:membrane"/>
    <property type="evidence" value="ECO:0007669"/>
    <property type="project" value="UniProtKB-SubCell"/>
</dbReference>
<evidence type="ECO:0000256" key="4">
    <source>
        <dbReference type="ARBA" id="ARBA00023136"/>
    </source>
</evidence>
<dbReference type="Proteomes" id="UP000431401">
    <property type="component" value="Unassembled WGS sequence"/>
</dbReference>
<comment type="subcellular location">
    <subcellularLocation>
        <location evidence="1">Membrane</location>
        <topology evidence="1">Multi-pass membrane protein</topology>
    </subcellularLocation>
</comment>
<dbReference type="RefSeq" id="WP_319943243.1">
    <property type="nucleotide sequence ID" value="NZ_WEGI01000008.1"/>
</dbReference>
<protein>
    <recommendedName>
        <fullName evidence="8">DoxX family protein</fullName>
    </recommendedName>
</protein>